<protein>
    <recommendedName>
        <fullName evidence="2">Succinate dehydrogenase assembly factor 4, mitochondrial</fullName>
    </recommendedName>
</protein>
<keyword evidence="5" id="KW-1185">Reference proteome</keyword>
<evidence type="ECO:0000313" key="4">
    <source>
        <dbReference type="EMBL" id="CAK9167976.1"/>
    </source>
</evidence>
<gene>
    <name evidence="4" type="ORF">ILEXP_LOCUS37295</name>
</gene>
<accession>A0ABC8TF40</accession>
<feature type="compositionally biased region" description="Basic residues" evidence="3">
    <location>
        <begin position="32"/>
        <end position="41"/>
    </location>
</feature>
<dbReference type="AlphaFoldDB" id="A0ABC8TF40"/>
<reference evidence="4 5" key="1">
    <citation type="submission" date="2024-02" db="EMBL/GenBank/DDBJ databases">
        <authorList>
            <person name="Vignale AGUSTIN F."/>
            <person name="Sosa J E."/>
            <person name="Modenutti C."/>
        </authorList>
    </citation>
    <scope>NUCLEOTIDE SEQUENCE [LARGE SCALE GENOMIC DNA]</scope>
</reference>
<evidence type="ECO:0000256" key="3">
    <source>
        <dbReference type="SAM" id="MobiDB-lite"/>
    </source>
</evidence>
<name>A0ABC8TF40_9AQUA</name>
<feature type="region of interest" description="Disordered" evidence="3">
    <location>
        <begin position="113"/>
        <end position="188"/>
    </location>
</feature>
<feature type="region of interest" description="Disordered" evidence="3">
    <location>
        <begin position="30"/>
        <end position="56"/>
    </location>
</feature>
<evidence type="ECO:0000256" key="2">
    <source>
        <dbReference type="ARBA" id="ARBA00022170"/>
    </source>
</evidence>
<dbReference type="Pfam" id="PF07896">
    <property type="entry name" value="DUF1674"/>
    <property type="match status" value="1"/>
</dbReference>
<evidence type="ECO:0000256" key="1">
    <source>
        <dbReference type="ARBA" id="ARBA00005701"/>
    </source>
</evidence>
<organism evidence="4 5">
    <name type="scientific">Ilex paraguariensis</name>
    <name type="common">yerba mate</name>
    <dbReference type="NCBI Taxonomy" id="185542"/>
    <lineage>
        <taxon>Eukaryota</taxon>
        <taxon>Viridiplantae</taxon>
        <taxon>Streptophyta</taxon>
        <taxon>Embryophyta</taxon>
        <taxon>Tracheophyta</taxon>
        <taxon>Spermatophyta</taxon>
        <taxon>Magnoliopsida</taxon>
        <taxon>eudicotyledons</taxon>
        <taxon>Gunneridae</taxon>
        <taxon>Pentapetalae</taxon>
        <taxon>asterids</taxon>
        <taxon>campanulids</taxon>
        <taxon>Aquifoliales</taxon>
        <taxon>Aquifoliaceae</taxon>
        <taxon>Ilex</taxon>
    </lineage>
</organism>
<comment type="caution">
    <text evidence="4">The sequence shown here is derived from an EMBL/GenBank/DDBJ whole genome shotgun (WGS) entry which is preliminary data.</text>
</comment>
<dbReference type="Proteomes" id="UP001642360">
    <property type="component" value="Unassembled WGS sequence"/>
</dbReference>
<dbReference type="PANTHER" id="PTHR28524">
    <property type="entry name" value="SUCCINATE DEHYDROGENASE ASSEMBLY FACTOR 4, MITOCHONDRIAL"/>
    <property type="match status" value="1"/>
</dbReference>
<proteinExistence type="inferred from homology"/>
<dbReference type="EMBL" id="CAUOFW020004973">
    <property type="protein sequence ID" value="CAK9167976.1"/>
    <property type="molecule type" value="Genomic_DNA"/>
</dbReference>
<feature type="non-terminal residue" evidence="4">
    <location>
        <position position="1"/>
    </location>
</feature>
<comment type="similarity">
    <text evidence="1">Belongs to the SDHAF4 family.</text>
</comment>
<sequence>PDLLSLKTKKLALVIANLISVRCVFGPQGPQPKRHRYRKGRVPPPHLPKAQAPPVSLCGPRESSLLAAASNLGRLFHQQSSFPSLQSYLYPSADPNPRPQRFDFLLFDAAKTISSRKPKEPEGEVSENSEKVESEDDGARNGDAEDEDEDEDSDGVQVNKETGEIGGPRGPEPTRFGDWERNGGCSDF</sequence>
<feature type="compositionally biased region" description="Acidic residues" evidence="3">
    <location>
        <begin position="144"/>
        <end position="154"/>
    </location>
</feature>
<dbReference type="InterPro" id="IPR012875">
    <property type="entry name" value="SDHF4"/>
</dbReference>
<dbReference type="PANTHER" id="PTHR28524:SF3">
    <property type="entry name" value="SUCCINATE DEHYDROGENASE ASSEMBLY FACTOR 4, MITOCHONDRIAL"/>
    <property type="match status" value="1"/>
</dbReference>
<feature type="compositionally biased region" description="Basic and acidic residues" evidence="3">
    <location>
        <begin position="117"/>
        <end position="143"/>
    </location>
</feature>
<evidence type="ECO:0000313" key="5">
    <source>
        <dbReference type="Proteomes" id="UP001642360"/>
    </source>
</evidence>